<dbReference type="InterPro" id="IPR006059">
    <property type="entry name" value="SBP"/>
</dbReference>
<accession>A0AA92H872</accession>
<dbReference type="EMBL" id="QDFR01000006">
    <property type="protein sequence ID" value="PVE51919.1"/>
    <property type="molecule type" value="Genomic_DNA"/>
</dbReference>
<comment type="similarity">
    <text evidence="2">Belongs to the bacterial solute-binding protein 1 family.</text>
</comment>
<keyword evidence="4" id="KW-0732">Signal</keyword>
<evidence type="ECO:0000256" key="1">
    <source>
        <dbReference type="ARBA" id="ARBA00004418"/>
    </source>
</evidence>
<evidence type="ECO:0000313" key="5">
    <source>
        <dbReference type="EMBL" id="PVE51919.1"/>
    </source>
</evidence>
<evidence type="ECO:0000256" key="4">
    <source>
        <dbReference type="SAM" id="SignalP"/>
    </source>
</evidence>
<gene>
    <name evidence="5" type="ORF">DC430_17605</name>
</gene>
<dbReference type="SUPFAM" id="SSF53850">
    <property type="entry name" value="Periplasmic binding protein-like II"/>
    <property type="match status" value="1"/>
</dbReference>
<dbReference type="PANTHER" id="PTHR43649:SF12">
    <property type="entry name" value="DIACETYLCHITOBIOSE BINDING PROTEIN DASA"/>
    <property type="match status" value="1"/>
</dbReference>
<dbReference type="AlphaFoldDB" id="A0AA92H872"/>
<feature type="chain" id="PRO_5041676084" evidence="4">
    <location>
        <begin position="26"/>
        <end position="424"/>
    </location>
</feature>
<sequence>MISQYKIAFAALALGTASFAGGAQAAQEVRFTCAYDGNGCEILKDILARYEKQHPDVKIVTDVVPYKALLEGLPVQLAGGSGPDFATVTDLGGLNRYYLDLTPYVDAKNWEDNFSNVLKWYRSGPEDKGIYGMHTQLTITGAFINRTLFDQANVAVPGKDATMDDWAKAATAVAKATSTPYPMAIDRSGHRIAGPAISYGAKIFDAEGKPILVDEGFTTFVKKFVEWNKDGTMARDVWAGQGGNTYRDAAQEFINGQLAYYYSGSWQTARFDSQVGDAFDWEVVPQPCGGSACTGMPGGTGIVGFKQTKNPKIVADILNFLAEDENYLDFTVRTRNVPAKKSIAEKGVTYTGATPATQKAMNAWLDQIPGISPIAYAYQGYKNNRAMFNISVQRITQAIVGELTVDEAMARAKTDVEEMLKQAK</sequence>
<evidence type="ECO:0000313" key="6">
    <source>
        <dbReference type="Proteomes" id="UP000244335"/>
    </source>
</evidence>
<dbReference type="Gene3D" id="3.40.190.10">
    <property type="entry name" value="Periplasmic binding protein-like II"/>
    <property type="match status" value="1"/>
</dbReference>
<name>A0AA92H872_RHIRH</name>
<dbReference type="GO" id="GO:0042597">
    <property type="term" value="C:periplasmic space"/>
    <property type="evidence" value="ECO:0007669"/>
    <property type="project" value="UniProtKB-SubCell"/>
</dbReference>
<dbReference type="Proteomes" id="UP000244335">
    <property type="component" value="Unassembled WGS sequence"/>
</dbReference>
<feature type="signal peptide" evidence="4">
    <location>
        <begin position="1"/>
        <end position="25"/>
    </location>
</feature>
<reference evidence="5 6" key="1">
    <citation type="submission" date="2018-04" db="EMBL/GenBank/DDBJ databases">
        <authorList>
            <person name="Hagen T."/>
        </authorList>
    </citation>
    <scope>NUCLEOTIDE SEQUENCE [LARGE SCALE GENOMIC DNA]</scope>
    <source>
        <strain evidence="5 6">TPD7009</strain>
    </source>
</reference>
<dbReference type="RefSeq" id="WP_116494073.1">
    <property type="nucleotide sequence ID" value="NZ_QDFR01000006.1"/>
</dbReference>
<dbReference type="Pfam" id="PF01547">
    <property type="entry name" value="SBP_bac_1"/>
    <property type="match status" value="1"/>
</dbReference>
<dbReference type="InterPro" id="IPR050490">
    <property type="entry name" value="Bact_solute-bd_prot1"/>
</dbReference>
<protein>
    <submittedName>
        <fullName evidence="5">ABC transporter substrate-binding protein</fullName>
    </submittedName>
</protein>
<organism evidence="5 6">
    <name type="scientific">Rhizobium rhizogenes</name>
    <name type="common">Agrobacterium rhizogenes</name>
    <dbReference type="NCBI Taxonomy" id="359"/>
    <lineage>
        <taxon>Bacteria</taxon>
        <taxon>Pseudomonadati</taxon>
        <taxon>Pseudomonadota</taxon>
        <taxon>Alphaproteobacteria</taxon>
        <taxon>Hyphomicrobiales</taxon>
        <taxon>Rhizobiaceae</taxon>
        <taxon>Rhizobium/Agrobacterium group</taxon>
        <taxon>Rhizobium</taxon>
    </lineage>
</organism>
<evidence type="ECO:0000256" key="2">
    <source>
        <dbReference type="ARBA" id="ARBA00008520"/>
    </source>
</evidence>
<comment type="subcellular location">
    <subcellularLocation>
        <location evidence="1">Periplasm</location>
    </subcellularLocation>
</comment>
<evidence type="ECO:0000256" key="3">
    <source>
        <dbReference type="ARBA" id="ARBA00022764"/>
    </source>
</evidence>
<keyword evidence="3" id="KW-0574">Periplasm</keyword>
<comment type="caution">
    <text evidence="5">The sequence shown here is derived from an EMBL/GenBank/DDBJ whole genome shotgun (WGS) entry which is preliminary data.</text>
</comment>
<proteinExistence type="inferred from homology"/>
<dbReference type="PANTHER" id="PTHR43649">
    <property type="entry name" value="ARABINOSE-BINDING PROTEIN-RELATED"/>
    <property type="match status" value="1"/>
</dbReference>